<comment type="caution">
    <text evidence="1">The sequence shown here is derived from an EMBL/GenBank/DDBJ whole genome shotgun (WGS) entry which is preliminary data.</text>
</comment>
<accession>A0ABS9CL27</accession>
<sequence length="73" mass="8220">MQRKTLRQNNAKNAGKPSVFVDKAVKHNITVTGRAMGKENRVAKMLSVLFFIRTFDSHCSSCYNDCRKSLGGR</sequence>
<dbReference type="Proteomes" id="UP001299220">
    <property type="component" value="Unassembled WGS sequence"/>
</dbReference>
<protein>
    <submittedName>
        <fullName evidence="1">Uncharacterized protein</fullName>
    </submittedName>
</protein>
<dbReference type="RefSeq" id="WP_235322854.1">
    <property type="nucleotide sequence ID" value="NZ_JAFBIT010000001.1"/>
</dbReference>
<evidence type="ECO:0000313" key="1">
    <source>
        <dbReference type="EMBL" id="MCF2651847.1"/>
    </source>
</evidence>
<organism evidence="1 2">
    <name type="scientific">Anaeromassilibacillus senegalensis</name>
    <dbReference type="NCBI Taxonomy" id="1673717"/>
    <lineage>
        <taxon>Bacteria</taxon>
        <taxon>Bacillati</taxon>
        <taxon>Bacillota</taxon>
        <taxon>Clostridia</taxon>
        <taxon>Eubacteriales</taxon>
        <taxon>Acutalibacteraceae</taxon>
        <taxon>Anaeromassilibacillus</taxon>
    </lineage>
</organism>
<gene>
    <name evidence="1" type="ORF">JQM67_04460</name>
</gene>
<proteinExistence type="predicted"/>
<name>A0ABS9CL27_9FIRM</name>
<dbReference type="EMBL" id="JAFBIT010000001">
    <property type="protein sequence ID" value="MCF2651847.1"/>
    <property type="molecule type" value="Genomic_DNA"/>
</dbReference>
<keyword evidence="2" id="KW-1185">Reference proteome</keyword>
<evidence type="ECO:0000313" key="2">
    <source>
        <dbReference type="Proteomes" id="UP001299220"/>
    </source>
</evidence>
<reference evidence="1 2" key="1">
    <citation type="submission" date="2020-12" db="EMBL/GenBank/DDBJ databases">
        <title>Whole genome sequences of gut porcine anaerobes.</title>
        <authorList>
            <person name="Kubasova T."/>
            <person name="Jahodarova E."/>
            <person name="Rychlik I."/>
        </authorList>
    </citation>
    <scope>NUCLEOTIDE SEQUENCE [LARGE SCALE GENOMIC DNA]</scope>
    <source>
        <strain evidence="1 2">An867</strain>
    </source>
</reference>